<sequence length="52" mass="5774">MPEGVNTATSRRRTTDVVRFLREVHPIHPQVANRHLRIRPAAEDAGTAASLT</sequence>
<dbReference type="AlphaFoldDB" id="U1R7R3"/>
<name>U1R7R3_9ACTO</name>
<proteinExistence type="predicted"/>
<dbReference type="EMBL" id="AWSD01000368">
    <property type="protein sequence ID" value="ERH15733.1"/>
    <property type="molecule type" value="Genomic_DNA"/>
</dbReference>
<reference evidence="1 2" key="1">
    <citation type="submission" date="2013-06" db="EMBL/GenBank/DDBJ databases">
        <authorList>
            <person name="Weinstock G."/>
            <person name="Sodergren E."/>
            <person name="Lobos E.A."/>
            <person name="Fulton L."/>
            <person name="Fulton R."/>
            <person name="Courtney L."/>
            <person name="Fronick C."/>
            <person name="O'Laughlin M."/>
            <person name="Godfrey J."/>
            <person name="Wilson R.M."/>
            <person name="Miner T."/>
            <person name="Farmer C."/>
            <person name="Delehaunty K."/>
            <person name="Cordes M."/>
            <person name="Minx P."/>
            <person name="Tomlinson C."/>
            <person name="Chen J."/>
            <person name="Wollam A."/>
            <person name="Pepin K.H."/>
            <person name="Bhonagiri V."/>
            <person name="Zhang X."/>
            <person name="Warren W."/>
            <person name="Mitreva M."/>
            <person name="Mardis E.R."/>
            <person name="Wilson R.K."/>
        </authorList>
    </citation>
    <scope>NUCLEOTIDE SEQUENCE [LARGE SCALE GENOMIC DNA]</scope>
    <source>
        <strain evidence="1 2">F0510</strain>
    </source>
</reference>
<comment type="caution">
    <text evidence="1">The sequence shown here is derived from an EMBL/GenBank/DDBJ whole genome shotgun (WGS) entry which is preliminary data.</text>
</comment>
<dbReference type="HOGENOM" id="CLU_3075864_0_0_11"/>
<dbReference type="Proteomes" id="UP000016498">
    <property type="component" value="Unassembled WGS sequence"/>
</dbReference>
<accession>U1R7R3</accession>
<gene>
    <name evidence="1" type="ORF">HMPREF1549_03020</name>
</gene>
<evidence type="ECO:0000313" key="2">
    <source>
        <dbReference type="Proteomes" id="UP000016498"/>
    </source>
</evidence>
<organism evidence="1 2">
    <name type="scientific">Actinomyces johnsonii F0510</name>
    <dbReference type="NCBI Taxonomy" id="1227262"/>
    <lineage>
        <taxon>Bacteria</taxon>
        <taxon>Bacillati</taxon>
        <taxon>Actinomycetota</taxon>
        <taxon>Actinomycetes</taxon>
        <taxon>Actinomycetales</taxon>
        <taxon>Actinomycetaceae</taxon>
        <taxon>Actinomyces</taxon>
    </lineage>
</organism>
<evidence type="ECO:0000313" key="1">
    <source>
        <dbReference type="EMBL" id="ERH15733.1"/>
    </source>
</evidence>
<protein>
    <submittedName>
        <fullName evidence="1">Uncharacterized protein</fullName>
    </submittedName>
</protein>